<keyword evidence="2" id="KW-1185">Reference proteome</keyword>
<feature type="region of interest" description="Disordered" evidence="1">
    <location>
        <begin position="38"/>
        <end position="73"/>
    </location>
</feature>
<evidence type="ECO:0000313" key="2">
    <source>
        <dbReference type="Proteomes" id="UP000887577"/>
    </source>
</evidence>
<reference evidence="3" key="1">
    <citation type="submission" date="2022-11" db="UniProtKB">
        <authorList>
            <consortium name="WormBaseParasite"/>
        </authorList>
    </citation>
    <scope>IDENTIFICATION</scope>
</reference>
<evidence type="ECO:0000256" key="1">
    <source>
        <dbReference type="SAM" id="MobiDB-lite"/>
    </source>
</evidence>
<protein>
    <submittedName>
        <fullName evidence="3">DUF4025 domain-containing protein</fullName>
    </submittedName>
</protein>
<name>A0A914XWM7_9BILA</name>
<proteinExistence type="predicted"/>
<feature type="region of interest" description="Disordered" evidence="1">
    <location>
        <begin position="1"/>
        <end position="24"/>
    </location>
</feature>
<dbReference type="Proteomes" id="UP000887577">
    <property type="component" value="Unplaced"/>
</dbReference>
<feature type="compositionally biased region" description="Basic and acidic residues" evidence="1">
    <location>
        <begin position="9"/>
        <end position="18"/>
    </location>
</feature>
<sequence length="73" mass="8157">MSNQYSAKDVYEQGKGDDYQISNNYEGDLDNAIATPINQDTANDDVETKEGELTSTGQQPDFITVTEYVDQKE</sequence>
<evidence type="ECO:0000313" key="3">
    <source>
        <dbReference type="WBParaSite" id="PSU_v2.g12346.t1"/>
    </source>
</evidence>
<dbReference type="AlphaFoldDB" id="A0A914XWM7"/>
<dbReference type="WBParaSite" id="PSU_v2.g12346.t1">
    <property type="protein sequence ID" value="PSU_v2.g12346.t1"/>
    <property type="gene ID" value="PSU_v2.g12346"/>
</dbReference>
<accession>A0A914XWM7</accession>
<organism evidence="2 3">
    <name type="scientific">Panagrolaimus superbus</name>
    <dbReference type="NCBI Taxonomy" id="310955"/>
    <lineage>
        <taxon>Eukaryota</taxon>
        <taxon>Metazoa</taxon>
        <taxon>Ecdysozoa</taxon>
        <taxon>Nematoda</taxon>
        <taxon>Chromadorea</taxon>
        <taxon>Rhabditida</taxon>
        <taxon>Tylenchina</taxon>
        <taxon>Panagrolaimomorpha</taxon>
        <taxon>Panagrolaimoidea</taxon>
        <taxon>Panagrolaimidae</taxon>
        <taxon>Panagrolaimus</taxon>
    </lineage>
</organism>